<dbReference type="AlphaFoldDB" id="J0NWX0"/>
<evidence type="ECO:0000313" key="2">
    <source>
        <dbReference type="EMBL" id="EJF51999.1"/>
    </source>
</evidence>
<accession>J0NWX0</accession>
<reference evidence="3" key="1">
    <citation type="journal article" date="2012" name="Stand. Genomic Sci.">
        <title>Permanent draft genome sequence of the gliding predator Saprospira grandis strain Sa g1 (= HR1).</title>
        <authorList>
            <person name="Mavromatis K."/>
            <person name="Chertkov O."/>
            <person name="Lapidus A."/>
            <person name="Nolan M."/>
            <person name="Lucas S."/>
            <person name="Tice H."/>
            <person name="Del Rio T.G."/>
            <person name="Cheng J.F."/>
            <person name="Han C."/>
            <person name="Tapia R."/>
            <person name="Bruce D."/>
            <person name="Goodwin L.A."/>
            <person name="Pitluck S."/>
            <person name="Huntemann M."/>
            <person name="Liolios K."/>
            <person name="Pagani I."/>
            <person name="Ivanova N."/>
            <person name="Mikhailova N."/>
            <person name="Pati A."/>
            <person name="Chen A."/>
            <person name="Palaniappan K."/>
            <person name="Land M."/>
            <person name="Brambilla E.M."/>
            <person name="Rohde M."/>
            <person name="Spring S."/>
            <person name="Goker M."/>
            <person name="Detter J.C."/>
            <person name="Bristow J."/>
            <person name="Eisen J.A."/>
            <person name="Markowitz V."/>
            <person name="Hugenholtz P."/>
            <person name="Kyrpides N.C."/>
            <person name="Klenk H.P."/>
            <person name="Woyke T."/>
        </authorList>
    </citation>
    <scope>NUCLEOTIDE SEQUENCE [LARGE SCALE GENOMIC DNA]</scope>
    <source>
        <strain evidence="3">DSM 2844</strain>
    </source>
</reference>
<dbReference type="EMBL" id="JH719942">
    <property type="protein sequence ID" value="EJF51999.1"/>
    <property type="molecule type" value="Genomic_DNA"/>
</dbReference>
<sequence>AREGMGSGSYASAYQYDQLHRIVSASNYYVYPGGNWKDGSVASNTTAYGSSYSYDANGNILSLSRYAGGNQIDDLSYHYIYDVDPAQLPEVSSQAIGQLYNNQLQYVTDGVGASTVGDLTSQPGQDGAVALYSQNYVYDEIGNLVRDSSEQMEEIVWNVQGKVQEVRFEAGKPGPSVLQYEYDPMGNRLAKKKLYVDGPADIRSEGQYYVRDPQGNVLAVYQYNEENIALVDDKDSLYLEELHLYGSARLGILKKALALRYRDESGTANWSIRTLAKTALAQSSYQQLELGRRRYELSNHLGNVLATISDKSLGQDSSQTGQADYYLAQVSSASLYYPFGWEMPGRKFVSGEGYRFGFNGKEGNPEIADGNLDFGARNYDGRIGRWWSADPLQSKYPGMSPYNGIGINPIIYVDPDGQDIVYFDMDGNEIGRTVTNKVHETYLIRMVETEFGYPRPEVIEAPMPNVIEKRVGSGTRGDISKRKDWTDAQKWDHVIAAETAIFNYKKNQGILELYSRGGNKIPVSETKKIPDLDPTLIKSLAVQESGAGILGVSDLLTVNHPGDWNTTYSLKTPIGLKKDQEVTEQESIYFGIRILASNGFTTKVKSYYPKTEMDYKFDWDQAIEKFGPGGAKYKNDVKTQVENSRKAKNSDYNEGD</sequence>
<name>J0NWX0_9BACT</name>
<evidence type="ECO:0000256" key="1">
    <source>
        <dbReference type="SAM" id="MobiDB-lite"/>
    </source>
</evidence>
<proteinExistence type="predicted"/>
<feature type="region of interest" description="Disordered" evidence="1">
    <location>
        <begin position="637"/>
        <end position="656"/>
    </location>
</feature>
<organism evidence="2 3">
    <name type="scientific">Saprospira grandis DSM 2844</name>
    <dbReference type="NCBI Taxonomy" id="694433"/>
    <lineage>
        <taxon>Bacteria</taxon>
        <taxon>Pseudomonadati</taxon>
        <taxon>Bacteroidota</taxon>
        <taxon>Saprospiria</taxon>
        <taxon>Saprospirales</taxon>
        <taxon>Saprospiraceae</taxon>
        <taxon>Saprospira</taxon>
    </lineage>
</organism>
<protein>
    <submittedName>
        <fullName evidence="2">RHS repeat-associated core domain protein</fullName>
    </submittedName>
</protein>
<gene>
    <name evidence="2" type="ORF">SapgrDRAFT_0246</name>
</gene>
<dbReference type="InterPro" id="IPR022385">
    <property type="entry name" value="Rhs_assc_core"/>
</dbReference>
<dbReference type="InterPro" id="IPR050708">
    <property type="entry name" value="T6SS_VgrG/RHS"/>
</dbReference>
<dbReference type="Proteomes" id="UP000005113">
    <property type="component" value="Unassembled WGS sequence"/>
</dbReference>
<dbReference type="RefSeq" id="WP_002656616.1">
    <property type="nucleotide sequence ID" value="NZ_JH719942.1"/>
</dbReference>
<dbReference type="HOGENOM" id="CLU_417738_0_0_10"/>
<dbReference type="PANTHER" id="PTHR32305">
    <property type="match status" value="1"/>
</dbReference>
<dbReference type="Gene3D" id="2.180.10.10">
    <property type="entry name" value="RHS repeat-associated core"/>
    <property type="match status" value="1"/>
</dbReference>
<dbReference type="PANTHER" id="PTHR32305:SF15">
    <property type="entry name" value="PROTEIN RHSA-RELATED"/>
    <property type="match status" value="1"/>
</dbReference>
<feature type="non-terminal residue" evidence="2">
    <location>
        <position position="1"/>
    </location>
</feature>
<dbReference type="NCBIfam" id="TIGR03696">
    <property type="entry name" value="Rhs_assc_core"/>
    <property type="match status" value="1"/>
</dbReference>
<evidence type="ECO:0000313" key="3">
    <source>
        <dbReference type="Proteomes" id="UP000005113"/>
    </source>
</evidence>